<evidence type="ECO:0000256" key="2">
    <source>
        <dbReference type="ARBA" id="ARBA00022679"/>
    </source>
</evidence>
<dbReference type="PANTHER" id="PTHR24058:SF103">
    <property type="entry name" value="SERINE_THREONINE-PROTEIN KINASE PRP4 HOMOLOG"/>
    <property type="match status" value="1"/>
</dbReference>
<organism evidence="9 10">
    <name type="scientific">Paraconiothyrium brasiliense</name>
    <dbReference type="NCBI Taxonomy" id="300254"/>
    <lineage>
        <taxon>Eukaryota</taxon>
        <taxon>Fungi</taxon>
        <taxon>Dikarya</taxon>
        <taxon>Ascomycota</taxon>
        <taxon>Pezizomycotina</taxon>
        <taxon>Dothideomycetes</taxon>
        <taxon>Pleosporomycetidae</taxon>
        <taxon>Pleosporales</taxon>
        <taxon>Massarineae</taxon>
        <taxon>Didymosphaeriaceae</taxon>
        <taxon>Paraconiothyrium</taxon>
    </lineage>
</organism>
<feature type="compositionally biased region" description="Polar residues" evidence="7">
    <location>
        <begin position="157"/>
        <end position="166"/>
    </location>
</feature>
<reference evidence="9 10" key="1">
    <citation type="submission" date="2024-02" db="EMBL/GenBank/DDBJ databases">
        <title>De novo assembly and annotation of 12 fungi associated with fruit tree decline syndrome in Ontario, Canada.</title>
        <authorList>
            <person name="Sulman M."/>
            <person name="Ellouze W."/>
            <person name="Ilyukhin E."/>
        </authorList>
    </citation>
    <scope>NUCLEOTIDE SEQUENCE [LARGE SCALE GENOMIC DNA]</scope>
    <source>
        <strain evidence="9 10">M42-189</strain>
    </source>
</reference>
<dbReference type="InterPro" id="IPR008271">
    <property type="entry name" value="Ser/Thr_kinase_AS"/>
</dbReference>
<proteinExistence type="predicted"/>
<dbReference type="Proteomes" id="UP001521785">
    <property type="component" value="Unassembled WGS sequence"/>
</dbReference>
<keyword evidence="1" id="KW-0723">Serine/threonine-protein kinase</keyword>
<feature type="region of interest" description="Disordered" evidence="7">
    <location>
        <begin position="1"/>
        <end position="299"/>
    </location>
</feature>
<dbReference type="Gene3D" id="3.30.200.20">
    <property type="entry name" value="Phosphorylase Kinase, domain 1"/>
    <property type="match status" value="1"/>
</dbReference>
<dbReference type="SUPFAM" id="SSF56112">
    <property type="entry name" value="Protein kinase-like (PK-like)"/>
    <property type="match status" value="1"/>
</dbReference>
<feature type="binding site" evidence="6">
    <location>
        <position position="536"/>
    </location>
    <ligand>
        <name>ATP</name>
        <dbReference type="ChEBI" id="CHEBI:30616"/>
    </ligand>
</feature>
<keyword evidence="3 6" id="KW-0547">Nucleotide-binding</keyword>
<dbReference type="PROSITE" id="PS50011">
    <property type="entry name" value="PROTEIN_KINASE_DOM"/>
    <property type="match status" value="1"/>
</dbReference>
<feature type="compositionally biased region" description="Polar residues" evidence="7">
    <location>
        <begin position="220"/>
        <end position="231"/>
    </location>
</feature>
<keyword evidence="9" id="KW-0687">Ribonucleoprotein</keyword>
<feature type="compositionally biased region" description="Basic and acidic residues" evidence="7">
    <location>
        <begin position="390"/>
        <end position="403"/>
    </location>
</feature>
<dbReference type="InterPro" id="IPR050494">
    <property type="entry name" value="Ser_Thr_dual-spec_kinase"/>
</dbReference>
<dbReference type="EMBL" id="JAKJXO020000002">
    <property type="protein sequence ID" value="KAL1610394.1"/>
    <property type="molecule type" value="Genomic_DNA"/>
</dbReference>
<dbReference type="PROSITE" id="PS00107">
    <property type="entry name" value="PROTEIN_KINASE_ATP"/>
    <property type="match status" value="1"/>
</dbReference>
<sequence length="857" mass="95789">MASRASSSEGEVIEHQQKANNISQSSERTINGSSRAFGGDGVSDDHGSYSTYRKLGTRMLTSKGYNHRRGLSRSPSPYRRRRDRSPSPYRAKRETRQISRSPSPFRFGKGSGGRGYDSRSHNKRKASPPRVGRPDKRHHTDRSRPNEHRPDSRYNESRTSLNQGGSYNDRKPSKPLSYADTDHPPTVPDFREHLRPLEKPRLNGTSPTKRDQGPSRGESRNGQLASQGSENSAKSQAASASQTGADGDARMSVIVPSSGHYALISPHRTHAAQGSDMSFEPVAQEQAPAQETREEKRRRWAAIRAAAEKDKAKDNLLHQALLANASESTTPNAASPIASIGSPISPVGSPPLGDLDSVPPSPDFMIINKQGATSERNSPSADSPSAADYDPTKDMLDDRDRAARKARQTELPSDAYSETDPKVLSTLPAAKVGPIKKQKKDFDMFDFDEDEDGDEAEAGVVEEAANTAKGTVLDEKLLDNWDDAEGYYKLIANELVNGGRYRMIKNLGRGVFANVAQAEDISIQHDNSNHKLVAIKMIRRNDLMRKASQKEMDFVRKVNDADPQDKRHVIRLLSSFDHKGHLCAVFEHMSKNLRDLLKENTNGHGLSLQAVRSYSRQMFIGLQHLQNCQVVHCDLKPDNILVSPDMKTIKLCDFGTAVDKRDVMERTEYLVSRFYRAPEIILGLDIGYGIDMWAIGCTIYELWTGKILFTGRTNNQMIKAFMDCLGWPTEKLLKKGLLQNVLEHFEAGPPLKFISQEVDQQGKVTVRKIEQQKKIPRDLKSRINDATRGMSQDNIPPERELNDFVDLLGACLNFNPEKRMQPKEALQHKFFPQPKLAPRTAVVKPPMVKRPMSAFRR</sequence>
<feature type="compositionally biased region" description="Low complexity" evidence="7">
    <location>
        <begin position="378"/>
        <end position="389"/>
    </location>
</feature>
<evidence type="ECO:0000256" key="6">
    <source>
        <dbReference type="PROSITE-ProRule" id="PRU10141"/>
    </source>
</evidence>
<dbReference type="PROSITE" id="PS00108">
    <property type="entry name" value="PROTEIN_KINASE_ST"/>
    <property type="match status" value="1"/>
</dbReference>
<accession>A0ABR3S241</accession>
<comment type="caution">
    <text evidence="9">The sequence shown here is derived from an EMBL/GenBank/DDBJ whole genome shotgun (WGS) entry which is preliminary data.</text>
</comment>
<feature type="compositionally biased region" description="Low complexity" evidence="7">
    <location>
        <begin position="333"/>
        <end position="353"/>
    </location>
</feature>
<feature type="domain" description="Protein kinase" evidence="8">
    <location>
        <begin position="501"/>
        <end position="831"/>
    </location>
</feature>
<evidence type="ECO:0000256" key="5">
    <source>
        <dbReference type="ARBA" id="ARBA00022840"/>
    </source>
</evidence>
<dbReference type="InterPro" id="IPR011009">
    <property type="entry name" value="Kinase-like_dom_sf"/>
</dbReference>
<evidence type="ECO:0000259" key="8">
    <source>
        <dbReference type="PROSITE" id="PS50011"/>
    </source>
</evidence>
<gene>
    <name evidence="9" type="primary">PRP4</name>
    <name evidence="9" type="ORF">SLS60_002061</name>
</gene>
<dbReference type="SMART" id="SM00220">
    <property type="entry name" value="S_TKc"/>
    <property type="match status" value="1"/>
</dbReference>
<keyword evidence="2" id="KW-0808">Transferase</keyword>
<protein>
    <submittedName>
        <fullName evidence="9">U4/U6 small nuclear ribonucleoprotein prp4</fullName>
    </submittedName>
</protein>
<feature type="region of interest" description="Disordered" evidence="7">
    <location>
        <begin position="327"/>
        <end position="422"/>
    </location>
</feature>
<evidence type="ECO:0000313" key="10">
    <source>
        <dbReference type="Proteomes" id="UP001521785"/>
    </source>
</evidence>
<feature type="compositionally biased region" description="Basic and acidic residues" evidence="7">
    <location>
        <begin position="189"/>
        <end position="201"/>
    </location>
</feature>
<keyword evidence="4" id="KW-0418">Kinase</keyword>
<evidence type="ECO:0000256" key="3">
    <source>
        <dbReference type="ARBA" id="ARBA00022741"/>
    </source>
</evidence>
<dbReference type="GO" id="GO:1990904">
    <property type="term" value="C:ribonucleoprotein complex"/>
    <property type="evidence" value="ECO:0007669"/>
    <property type="project" value="UniProtKB-KW"/>
</dbReference>
<keyword evidence="10" id="KW-1185">Reference proteome</keyword>
<evidence type="ECO:0000256" key="4">
    <source>
        <dbReference type="ARBA" id="ARBA00022777"/>
    </source>
</evidence>
<dbReference type="InterPro" id="IPR000719">
    <property type="entry name" value="Prot_kinase_dom"/>
</dbReference>
<keyword evidence="5 6" id="KW-0067">ATP-binding</keyword>
<feature type="compositionally biased region" description="Polar residues" evidence="7">
    <location>
        <begin position="18"/>
        <end position="34"/>
    </location>
</feature>
<evidence type="ECO:0000313" key="9">
    <source>
        <dbReference type="EMBL" id="KAL1610394.1"/>
    </source>
</evidence>
<feature type="compositionally biased region" description="Low complexity" evidence="7">
    <location>
        <begin position="232"/>
        <end position="246"/>
    </location>
</feature>
<dbReference type="Pfam" id="PF00069">
    <property type="entry name" value="Pkinase"/>
    <property type="match status" value="1"/>
</dbReference>
<feature type="compositionally biased region" description="Basic and acidic residues" evidence="7">
    <location>
        <begin position="208"/>
        <end position="219"/>
    </location>
</feature>
<evidence type="ECO:0000256" key="1">
    <source>
        <dbReference type="ARBA" id="ARBA00022527"/>
    </source>
</evidence>
<dbReference type="PANTHER" id="PTHR24058">
    <property type="entry name" value="DUAL SPECIFICITY PROTEIN KINASE"/>
    <property type="match status" value="1"/>
</dbReference>
<feature type="compositionally biased region" description="Basic and acidic residues" evidence="7">
    <location>
        <begin position="142"/>
        <end position="156"/>
    </location>
</feature>
<dbReference type="InterPro" id="IPR017441">
    <property type="entry name" value="Protein_kinase_ATP_BS"/>
</dbReference>
<name>A0ABR3S241_9PLEO</name>
<evidence type="ECO:0000256" key="7">
    <source>
        <dbReference type="SAM" id="MobiDB-lite"/>
    </source>
</evidence>
<dbReference type="Gene3D" id="1.10.510.10">
    <property type="entry name" value="Transferase(Phosphotransferase) domain 1"/>
    <property type="match status" value="1"/>
</dbReference>